<reference evidence="5" key="1">
    <citation type="submission" date="2023-07" db="EMBL/GenBank/DDBJ databases">
        <title>30 novel species of actinomycetes from the DSMZ collection.</title>
        <authorList>
            <person name="Nouioui I."/>
        </authorList>
    </citation>
    <scope>NUCLEOTIDE SEQUENCE [LARGE SCALE GENOMIC DNA]</scope>
    <source>
        <strain evidence="5">DSM 45834</strain>
    </source>
</reference>
<comment type="caution">
    <text evidence="4">The sequence shown here is derived from an EMBL/GenBank/DDBJ whole genome shotgun (WGS) entry which is preliminary data.</text>
</comment>
<dbReference type="NCBIfam" id="TIGR01426">
    <property type="entry name" value="MGT"/>
    <property type="match status" value="1"/>
</dbReference>
<feature type="domain" description="Erythromycin biosynthesis protein CIII-like C-terminal" evidence="3">
    <location>
        <begin position="256"/>
        <end position="372"/>
    </location>
</feature>
<dbReference type="EMBL" id="JAVREJ010000020">
    <property type="protein sequence ID" value="MDT0352646.1"/>
    <property type="molecule type" value="Genomic_DNA"/>
</dbReference>
<comment type="similarity">
    <text evidence="1">Belongs to the UDP-glycosyltransferase family.</text>
</comment>
<evidence type="ECO:0000313" key="4">
    <source>
        <dbReference type="EMBL" id="MDT0352646.1"/>
    </source>
</evidence>
<proteinExistence type="inferred from homology"/>
<dbReference type="PANTHER" id="PTHR48050:SF13">
    <property type="entry name" value="STEROL 3-BETA-GLUCOSYLTRANSFERASE UGT80A2"/>
    <property type="match status" value="1"/>
</dbReference>
<dbReference type="InterPro" id="IPR050426">
    <property type="entry name" value="Glycosyltransferase_28"/>
</dbReference>
<keyword evidence="5" id="KW-1185">Reference proteome</keyword>
<dbReference type="CDD" id="cd03784">
    <property type="entry name" value="GT1_Gtf-like"/>
    <property type="match status" value="1"/>
</dbReference>
<organism evidence="4 5">
    <name type="scientific">Pseudonocardia charpentierae</name>
    <dbReference type="NCBI Taxonomy" id="3075545"/>
    <lineage>
        <taxon>Bacteria</taxon>
        <taxon>Bacillati</taxon>
        <taxon>Actinomycetota</taxon>
        <taxon>Actinomycetes</taxon>
        <taxon>Pseudonocardiales</taxon>
        <taxon>Pseudonocardiaceae</taxon>
        <taxon>Pseudonocardia</taxon>
    </lineage>
</organism>
<keyword evidence="2" id="KW-0808">Transferase</keyword>
<dbReference type="Gene3D" id="3.40.50.2000">
    <property type="entry name" value="Glycogen Phosphorylase B"/>
    <property type="match status" value="2"/>
</dbReference>
<dbReference type="InterPro" id="IPR006326">
    <property type="entry name" value="UDPGT_MGT-like"/>
</dbReference>
<dbReference type="SUPFAM" id="SSF53756">
    <property type="entry name" value="UDP-Glycosyltransferase/glycogen phosphorylase"/>
    <property type="match status" value="1"/>
</dbReference>
<dbReference type="InterPro" id="IPR002213">
    <property type="entry name" value="UDP_glucos_trans"/>
</dbReference>
<dbReference type="PANTHER" id="PTHR48050">
    <property type="entry name" value="STEROL 3-BETA-GLUCOSYLTRANSFERASE"/>
    <property type="match status" value="1"/>
</dbReference>
<dbReference type="InterPro" id="IPR035595">
    <property type="entry name" value="UDP_glycos_trans_CS"/>
</dbReference>
<evidence type="ECO:0000256" key="1">
    <source>
        <dbReference type="ARBA" id="ARBA00009995"/>
    </source>
</evidence>
<evidence type="ECO:0000259" key="3">
    <source>
        <dbReference type="Pfam" id="PF06722"/>
    </source>
</evidence>
<dbReference type="InterPro" id="IPR010610">
    <property type="entry name" value="EryCIII-like_C"/>
</dbReference>
<accession>A0ABU2NFB4</accession>
<name>A0ABU2NFB4_9PSEU</name>
<dbReference type="RefSeq" id="WP_311559151.1">
    <property type="nucleotide sequence ID" value="NZ_JAVREJ010000020.1"/>
</dbReference>
<dbReference type="PROSITE" id="PS00375">
    <property type="entry name" value="UDPGT"/>
    <property type="match status" value="1"/>
</dbReference>
<evidence type="ECO:0000313" key="5">
    <source>
        <dbReference type="Proteomes" id="UP001183202"/>
    </source>
</evidence>
<protein>
    <submittedName>
        <fullName evidence="4">Glycosyltransferase</fullName>
    </submittedName>
</protein>
<dbReference type="Proteomes" id="UP001183202">
    <property type="component" value="Unassembled WGS sequence"/>
</dbReference>
<gene>
    <name evidence="4" type="ORF">RM445_24285</name>
</gene>
<dbReference type="Pfam" id="PF06722">
    <property type="entry name" value="EryCIII-like_C"/>
    <property type="match status" value="1"/>
</dbReference>
<evidence type="ECO:0000256" key="2">
    <source>
        <dbReference type="ARBA" id="ARBA00022679"/>
    </source>
</evidence>
<sequence length="390" mass="41831">MSRLVLFACLAGHGHVTPTLPLVAELVRRGHRVEYACGPEFREAIGRAGAQWVAMPGLAPFVPPAQVGPEIVALWFRHFFAGLAATYPVLLAHCRAHRPDAVVYDATNWPARLVARRMGLRAARTIPNLAENETYSQVDDALTTGLEGDPQMAAFADDVAAFAAAHGVDIDVAGTMDVVEDLNLVFVARAFQPAGDSFDDRFRFVGAMIGGREQVQSWSSPHPGLPLLFVSLGSIFTGRPDFYRTCVEAFGDGHFQVAMTIGDVDPADVGPLPPTVQVASWFPQLAVLRQARAFITHAGMNSTMEALYYGVPMLALPQMPEQAVNADRVAALGLGVKLDPQAITADALRSAVAQVTVSPVIRTNLHRMQAEVRDAGGVEAGAQAIEEYLA</sequence>